<keyword evidence="1" id="KW-1133">Transmembrane helix</keyword>
<evidence type="ECO:0000256" key="1">
    <source>
        <dbReference type="SAM" id="Phobius"/>
    </source>
</evidence>
<dbReference type="EMBL" id="AP015043">
    <property type="protein sequence ID" value="BAT99199.1"/>
    <property type="molecule type" value="Genomic_DNA"/>
</dbReference>
<organism evidence="2 3">
    <name type="scientific">Vigna angularis var. angularis</name>
    <dbReference type="NCBI Taxonomy" id="157739"/>
    <lineage>
        <taxon>Eukaryota</taxon>
        <taxon>Viridiplantae</taxon>
        <taxon>Streptophyta</taxon>
        <taxon>Embryophyta</taxon>
        <taxon>Tracheophyta</taxon>
        <taxon>Spermatophyta</taxon>
        <taxon>Magnoliopsida</taxon>
        <taxon>eudicotyledons</taxon>
        <taxon>Gunneridae</taxon>
        <taxon>Pentapetalae</taxon>
        <taxon>rosids</taxon>
        <taxon>fabids</taxon>
        <taxon>Fabales</taxon>
        <taxon>Fabaceae</taxon>
        <taxon>Papilionoideae</taxon>
        <taxon>50 kb inversion clade</taxon>
        <taxon>NPAAA clade</taxon>
        <taxon>indigoferoid/millettioid clade</taxon>
        <taxon>Phaseoleae</taxon>
        <taxon>Vigna</taxon>
    </lineage>
</organism>
<sequence length="105" mass="12114">MVGEDFDNDRCCRGRLWPGGRTFAAAGSVVAGCTRTRGFSDLKKKMGSTLSFYFLHPVFIYQYIVFLGPLITCSFFYFRSGFLALIPTPRFLCLHPFYFILFYFN</sequence>
<gene>
    <name evidence="2" type="primary">Vigan.10G059600</name>
    <name evidence="2" type="ORF">VIGAN_10059600</name>
</gene>
<keyword evidence="1" id="KW-0472">Membrane</keyword>
<dbReference type="AlphaFoldDB" id="A0A0S3T2S5"/>
<keyword evidence="1" id="KW-0812">Transmembrane</keyword>
<feature type="transmembrane region" description="Helical" evidence="1">
    <location>
        <begin position="84"/>
        <end position="104"/>
    </location>
</feature>
<keyword evidence="3" id="KW-1185">Reference proteome</keyword>
<evidence type="ECO:0000313" key="2">
    <source>
        <dbReference type="EMBL" id="BAT99199.1"/>
    </source>
</evidence>
<proteinExistence type="predicted"/>
<protein>
    <submittedName>
        <fullName evidence="2">Uncharacterized protein</fullName>
    </submittedName>
</protein>
<accession>A0A0S3T2S5</accession>
<evidence type="ECO:0000313" key="3">
    <source>
        <dbReference type="Proteomes" id="UP000291084"/>
    </source>
</evidence>
<reference evidence="2 3" key="1">
    <citation type="journal article" date="2015" name="Sci. Rep.">
        <title>The power of single molecule real-time sequencing technology in the de novo assembly of a eukaryotic genome.</title>
        <authorList>
            <person name="Sakai H."/>
            <person name="Naito K."/>
            <person name="Ogiso-Tanaka E."/>
            <person name="Takahashi Y."/>
            <person name="Iseki K."/>
            <person name="Muto C."/>
            <person name="Satou K."/>
            <person name="Teruya K."/>
            <person name="Shiroma A."/>
            <person name="Shimoji M."/>
            <person name="Hirano T."/>
            <person name="Itoh T."/>
            <person name="Kaga A."/>
            <person name="Tomooka N."/>
        </authorList>
    </citation>
    <scope>NUCLEOTIDE SEQUENCE [LARGE SCALE GENOMIC DNA]</scope>
    <source>
        <strain evidence="3">cv. Shumari</strain>
    </source>
</reference>
<name>A0A0S3T2S5_PHAAN</name>
<feature type="transmembrane region" description="Helical" evidence="1">
    <location>
        <begin position="52"/>
        <end position="78"/>
    </location>
</feature>
<dbReference type="Proteomes" id="UP000291084">
    <property type="component" value="Chromosome 10"/>
</dbReference>